<dbReference type="RefSeq" id="WP_179816697.1">
    <property type="nucleotide sequence ID" value="NZ_JACBZD010000002.1"/>
</dbReference>
<accession>A0A853A2P4</accession>
<feature type="transmembrane region" description="Helical" evidence="2">
    <location>
        <begin position="535"/>
        <end position="556"/>
    </location>
</feature>
<feature type="transmembrane region" description="Helical" evidence="2">
    <location>
        <begin position="268"/>
        <end position="286"/>
    </location>
</feature>
<evidence type="ECO:0000313" key="4">
    <source>
        <dbReference type="Proteomes" id="UP000567795"/>
    </source>
</evidence>
<feature type="transmembrane region" description="Helical" evidence="2">
    <location>
        <begin position="502"/>
        <end position="529"/>
    </location>
</feature>
<protein>
    <submittedName>
        <fullName evidence="3">ABC-2 type transport system permease protein</fullName>
    </submittedName>
</protein>
<comment type="caution">
    <text evidence="3">The sequence shown here is derived from an EMBL/GenBank/DDBJ whole genome shotgun (WGS) entry which is preliminary data.</text>
</comment>
<gene>
    <name evidence="3" type="ORF">FHU37_004769</name>
</gene>
<feature type="transmembrane region" description="Helical" evidence="2">
    <location>
        <begin position="399"/>
        <end position="419"/>
    </location>
</feature>
<feature type="transmembrane region" description="Helical" evidence="2">
    <location>
        <begin position="361"/>
        <end position="379"/>
    </location>
</feature>
<reference evidence="3 4" key="1">
    <citation type="submission" date="2020-07" db="EMBL/GenBank/DDBJ databases">
        <title>Sequencing the genomes of 1000 actinobacteria strains.</title>
        <authorList>
            <person name="Klenk H.-P."/>
        </authorList>
    </citation>
    <scope>NUCLEOTIDE SEQUENCE [LARGE SCALE GENOMIC DNA]</scope>
    <source>
        <strain evidence="3 4">DSM 42178</strain>
    </source>
</reference>
<keyword evidence="2" id="KW-0812">Transmembrane</keyword>
<evidence type="ECO:0000313" key="3">
    <source>
        <dbReference type="EMBL" id="NYI07740.1"/>
    </source>
</evidence>
<feature type="compositionally biased region" description="Low complexity" evidence="1">
    <location>
        <begin position="1"/>
        <end position="12"/>
    </location>
</feature>
<dbReference type="Proteomes" id="UP000567795">
    <property type="component" value="Unassembled WGS sequence"/>
</dbReference>
<evidence type="ECO:0000256" key="1">
    <source>
        <dbReference type="SAM" id="MobiDB-lite"/>
    </source>
</evidence>
<feature type="region of interest" description="Disordered" evidence="1">
    <location>
        <begin position="1"/>
        <end position="31"/>
    </location>
</feature>
<name>A0A853A2P4_9ACTN</name>
<feature type="transmembrane region" description="Helical" evidence="2">
    <location>
        <begin position="208"/>
        <end position="227"/>
    </location>
</feature>
<feature type="transmembrane region" description="Helical" evidence="2">
    <location>
        <begin position="458"/>
        <end position="481"/>
    </location>
</feature>
<feature type="compositionally biased region" description="Pro residues" evidence="1">
    <location>
        <begin position="13"/>
        <end position="31"/>
    </location>
</feature>
<keyword evidence="4" id="KW-1185">Reference proteome</keyword>
<evidence type="ECO:0000256" key="2">
    <source>
        <dbReference type="SAM" id="Phobius"/>
    </source>
</evidence>
<organism evidence="3 4">
    <name type="scientific">Allostreptomyces psammosilenae</name>
    <dbReference type="NCBI Taxonomy" id="1892865"/>
    <lineage>
        <taxon>Bacteria</taxon>
        <taxon>Bacillati</taxon>
        <taxon>Actinomycetota</taxon>
        <taxon>Actinomycetes</taxon>
        <taxon>Kitasatosporales</taxon>
        <taxon>Streptomycetaceae</taxon>
        <taxon>Allostreptomyces</taxon>
    </lineage>
</organism>
<proteinExistence type="predicted"/>
<feature type="transmembrane region" description="Helical" evidence="2">
    <location>
        <begin position="62"/>
        <end position="84"/>
    </location>
</feature>
<dbReference type="EMBL" id="JACBZD010000002">
    <property type="protein sequence ID" value="NYI07740.1"/>
    <property type="molecule type" value="Genomic_DNA"/>
</dbReference>
<feature type="transmembrane region" description="Helical" evidence="2">
    <location>
        <begin position="168"/>
        <end position="188"/>
    </location>
</feature>
<dbReference type="AlphaFoldDB" id="A0A853A2P4"/>
<sequence>MSAPAAGGQPSAPAAPAPFPAAPSPAAPPTASPGLGATARLLAAMKARMVVNGLRQSRARTVVYVIGSLVALVYAAGALLLMAVARGQDFAFSAPTLLFSVFALGWAVLPLFVSGGGDETLDPSRLVLLPLRPAQLLAGMVAASAVGLGPAFTLLFLLTAPVALVESAAGLVAAVPAVLLALLLCLTLSRAVAAANTRMLNSRRGRDLALLSGILVALGGNLVGAGVRQLGSGSLEVVDALGEVLRWLPPGMAVDAIRAAEEGRAAASAGRLLVVAATVAALMWWWQRSLHRLMVTADSSTLLGGAQEPGPRRRRAADRAGADAMAGPVVLRRLRLVPGGRAGTAMARQARYGWRDPRGRVAWVAVLGMGAIMPLVFAAQGTASVYQSLWAAAFLGNQIGNVFGMDGSAFWTVAATITDRRDARAELLGRLLAVAVVAVPYVVVVTGLLALLTGSGEFWPALGLALGVVGVQFAVGLHTSVRLPYAVPERDGTGGAAAGQAGLAWGSMTLGAVASLLVCLPLLAVLLPLREAGGAAALLMVPIGVGWGLAAVLVALRTASAALPGRLPEILWAVAKG</sequence>
<feature type="transmembrane region" description="Helical" evidence="2">
    <location>
        <begin position="134"/>
        <end position="156"/>
    </location>
</feature>
<feature type="transmembrane region" description="Helical" evidence="2">
    <location>
        <begin position="431"/>
        <end position="452"/>
    </location>
</feature>
<keyword evidence="2" id="KW-0472">Membrane</keyword>
<feature type="transmembrane region" description="Helical" evidence="2">
    <location>
        <begin position="90"/>
        <end position="113"/>
    </location>
</feature>
<keyword evidence="2" id="KW-1133">Transmembrane helix</keyword>